<dbReference type="GO" id="GO:0005759">
    <property type="term" value="C:mitochondrial matrix"/>
    <property type="evidence" value="ECO:0007669"/>
    <property type="project" value="TreeGrafter"/>
</dbReference>
<dbReference type="SUPFAM" id="SSF103025">
    <property type="entry name" value="Folate-binding domain"/>
    <property type="match status" value="1"/>
</dbReference>
<dbReference type="InterPro" id="IPR017703">
    <property type="entry name" value="YgfZ/GCV_T_CS"/>
</dbReference>
<evidence type="ECO:0000256" key="3">
    <source>
        <dbReference type="ARBA" id="ARBA00023128"/>
    </source>
</evidence>
<dbReference type="InParanoid" id="A0A0D2U1T6"/>
<dbReference type="PhylomeDB" id="A0A0D2U1T6"/>
<dbReference type="NCBIfam" id="TIGR03317">
    <property type="entry name" value="ygfZ_signature"/>
    <property type="match status" value="1"/>
</dbReference>
<evidence type="ECO:0000256" key="1">
    <source>
        <dbReference type="ARBA" id="ARBA00004173"/>
    </source>
</evidence>
<evidence type="ECO:0000313" key="4">
    <source>
        <dbReference type="EMBL" id="KJE89136.1"/>
    </source>
</evidence>
<evidence type="ECO:0000256" key="2">
    <source>
        <dbReference type="ARBA" id="ARBA00022946"/>
    </source>
</evidence>
<dbReference type="InterPro" id="IPR027266">
    <property type="entry name" value="TrmE/GcvT-like"/>
</dbReference>
<comment type="subcellular location">
    <subcellularLocation>
        <location evidence="1">Mitochondrion</location>
    </subcellularLocation>
</comment>
<keyword evidence="5" id="KW-1185">Reference proteome</keyword>
<keyword evidence="2" id="KW-0809">Transit peptide</keyword>
<evidence type="ECO:0000313" key="5">
    <source>
        <dbReference type="Proteomes" id="UP000008743"/>
    </source>
</evidence>
<dbReference type="InterPro" id="IPR045179">
    <property type="entry name" value="YgfZ/GcvT"/>
</dbReference>
<dbReference type="FunCoup" id="A0A0D2U1T6">
    <property type="interactions" value="114"/>
</dbReference>
<dbReference type="EMBL" id="KE346360">
    <property type="protein sequence ID" value="KJE89136.1"/>
    <property type="molecule type" value="Genomic_DNA"/>
</dbReference>
<dbReference type="GO" id="GO:0016226">
    <property type="term" value="P:iron-sulfur cluster assembly"/>
    <property type="evidence" value="ECO:0007669"/>
    <property type="project" value="TreeGrafter"/>
</dbReference>
<gene>
    <name evidence="4" type="ORF">CAOG_008435</name>
</gene>
<dbReference type="AlphaFoldDB" id="A0A0D2U1T6"/>
<dbReference type="PANTHER" id="PTHR22602:SF0">
    <property type="entry name" value="TRANSFERASE CAF17, MITOCHONDRIAL-RELATED"/>
    <property type="match status" value="1"/>
</dbReference>
<protein>
    <submittedName>
        <fullName evidence="4">Uncharacterized protein</fullName>
    </submittedName>
</protein>
<keyword evidence="3" id="KW-0496">Mitochondrion</keyword>
<proteinExistence type="predicted"/>
<dbReference type="Proteomes" id="UP000008743">
    <property type="component" value="Unassembled WGS sequence"/>
</dbReference>
<name>A0A0D2U1T6_CAPO3</name>
<sequence>MWRCIRSCSTLLHAALERPQSALALHSTCGAVCRTSSPTATRRATVAATRSLSVSALASSAAAPTPAPATPPRAMHPSFATIPGIPSTLLHHLTLIAPGTLTSTDESSKPVIVPLSHTSAAAAGRRRILRISGPEAADVVQNLTANDITITPHPVVFTAMLNHLGRVLADAFVFTFPPATKANSITSETEFLLDVDQETSVQLIEALQPFVRLADVDLDTNVAEWQLVQVFTPPAWSASQTIDWLHQVQNTTSSDASAKARAHVLGGWDPRLVRPQNYLDTQIDQVGSSMGLRLLLSASHPLVADSARWATLGRLGSLGEYDDRRYALGLAEGVSGFRFATSFPLESNFERLNGVHFNKGCYLGQELTHRSHSRGVTRKRILPFVTST</sequence>
<organism evidence="4 5">
    <name type="scientific">Capsaspora owczarzaki (strain ATCC 30864)</name>
    <dbReference type="NCBI Taxonomy" id="595528"/>
    <lineage>
        <taxon>Eukaryota</taxon>
        <taxon>Filasterea</taxon>
        <taxon>Capsaspora</taxon>
    </lineage>
</organism>
<accession>A0A0D2U1T6</accession>
<dbReference type="eggNOG" id="KOG2929">
    <property type="taxonomic scope" value="Eukaryota"/>
</dbReference>
<dbReference type="Gene3D" id="3.30.1360.120">
    <property type="entry name" value="Probable tRNA modification gtpase trme, domain 1"/>
    <property type="match status" value="1"/>
</dbReference>
<dbReference type="PANTHER" id="PTHR22602">
    <property type="entry name" value="TRANSFERASE CAF17, MITOCHONDRIAL-RELATED"/>
    <property type="match status" value="1"/>
</dbReference>
<dbReference type="OrthoDB" id="191995at2759"/>
<reference evidence="5" key="1">
    <citation type="submission" date="2011-02" db="EMBL/GenBank/DDBJ databases">
        <title>The Genome Sequence of Capsaspora owczarzaki ATCC 30864.</title>
        <authorList>
            <person name="Russ C."/>
            <person name="Cuomo C."/>
            <person name="Burger G."/>
            <person name="Gray M.W."/>
            <person name="Holland P.W.H."/>
            <person name="King N."/>
            <person name="Lang F.B.F."/>
            <person name="Roger A.J."/>
            <person name="Ruiz-Trillo I."/>
            <person name="Young S.K."/>
            <person name="Zeng Q."/>
            <person name="Gargeya S."/>
            <person name="Alvarado L."/>
            <person name="Berlin A."/>
            <person name="Chapman S.B."/>
            <person name="Chen Z."/>
            <person name="Freedman E."/>
            <person name="Gellesch M."/>
            <person name="Goldberg J."/>
            <person name="Griggs A."/>
            <person name="Gujja S."/>
            <person name="Heilman E."/>
            <person name="Heiman D."/>
            <person name="Howarth C."/>
            <person name="Mehta T."/>
            <person name="Neiman D."/>
            <person name="Pearson M."/>
            <person name="Roberts A."/>
            <person name="Saif S."/>
            <person name="Shea T."/>
            <person name="Shenoy N."/>
            <person name="Sisk P."/>
            <person name="Stolte C."/>
            <person name="Sykes S."/>
            <person name="White J."/>
            <person name="Yandava C."/>
            <person name="Haas B."/>
            <person name="Nusbaum C."/>
            <person name="Birren B."/>
        </authorList>
    </citation>
    <scope>NUCLEOTIDE SEQUENCE</scope>
    <source>
        <strain evidence="5">ATCC 30864</strain>
    </source>
</reference>
<dbReference type="STRING" id="595528.A0A0D2U1T6"/>